<evidence type="ECO:0000313" key="2">
    <source>
        <dbReference type="Proteomes" id="UP000182235"/>
    </source>
</evidence>
<feature type="non-terminal residue" evidence="1">
    <location>
        <position position="1"/>
    </location>
</feature>
<proteinExistence type="predicted"/>
<dbReference type="AlphaFoldDB" id="A0A1J9Q2N6"/>
<organism evidence="1 2">
    <name type="scientific">Emergomyces pasteurianus Ep9510</name>
    <dbReference type="NCBI Taxonomy" id="1447872"/>
    <lineage>
        <taxon>Eukaryota</taxon>
        <taxon>Fungi</taxon>
        <taxon>Dikarya</taxon>
        <taxon>Ascomycota</taxon>
        <taxon>Pezizomycotina</taxon>
        <taxon>Eurotiomycetes</taxon>
        <taxon>Eurotiomycetidae</taxon>
        <taxon>Onygenales</taxon>
        <taxon>Ajellomycetaceae</taxon>
        <taxon>Emergomyces</taxon>
    </lineage>
</organism>
<dbReference type="Proteomes" id="UP000182235">
    <property type="component" value="Unassembled WGS sequence"/>
</dbReference>
<dbReference type="VEuPathDB" id="FungiDB:AJ78_08479"/>
<name>A0A1J9Q2N6_9EURO</name>
<accession>A0A1J9Q2N6</accession>
<comment type="caution">
    <text evidence="1">The sequence shown here is derived from an EMBL/GenBank/DDBJ whole genome shotgun (WGS) entry which is preliminary data.</text>
</comment>
<keyword evidence="2" id="KW-1185">Reference proteome</keyword>
<evidence type="ECO:0000313" key="1">
    <source>
        <dbReference type="EMBL" id="OJD10543.1"/>
    </source>
</evidence>
<protein>
    <submittedName>
        <fullName evidence="1">Uncharacterized protein</fullName>
    </submittedName>
</protein>
<gene>
    <name evidence="1" type="ORF">AJ78_08479</name>
</gene>
<sequence length="65" mass="7068">HSTTKHFDDHLQMTYDIPGEESAAGGGEDDDVTFDVIEVDGVSVLIPHQANRGDDLRSSLKPIDC</sequence>
<dbReference type="EMBL" id="LGRN01000763">
    <property type="protein sequence ID" value="OJD10543.1"/>
    <property type="molecule type" value="Genomic_DNA"/>
</dbReference>
<reference evidence="1 2" key="1">
    <citation type="submission" date="2015-07" db="EMBL/GenBank/DDBJ databases">
        <title>Emmonsia species relationships and genome sequence.</title>
        <authorList>
            <consortium name="The Broad Institute Genomics Platform"/>
            <person name="Cuomo C.A."/>
            <person name="Munoz J.F."/>
            <person name="Imamovic A."/>
            <person name="Priest M.E."/>
            <person name="Young S."/>
            <person name="Clay O.K."/>
            <person name="McEwen J.G."/>
        </authorList>
    </citation>
    <scope>NUCLEOTIDE SEQUENCE [LARGE SCALE GENOMIC DNA]</scope>
    <source>
        <strain evidence="1 2">UAMH 9510</strain>
    </source>
</reference>